<dbReference type="EMBL" id="JAULSV010000006">
    <property type="protein sequence ID" value="KAK0642102.1"/>
    <property type="molecule type" value="Genomic_DNA"/>
</dbReference>
<dbReference type="Proteomes" id="UP001174936">
    <property type="component" value="Unassembled WGS sequence"/>
</dbReference>
<comment type="caution">
    <text evidence="1">The sequence shown here is derived from an EMBL/GenBank/DDBJ whole genome shotgun (WGS) entry which is preliminary data.</text>
</comment>
<evidence type="ECO:0000313" key="2">
    <source>
        <dbReference type="Proteomes" id="UP001174936"/>
    </source>
</evidence>
<name>A0AA39XZB8_9PEZI</name>
<reference evidence="1" key="1">
    <citation type="submission" date="2023-06" db="EMBL/GenBank/DDBJ databases">
        <title>Genome-scale phylogeny and comparative genomics of the fungal order Sordariales.</title>
        <authorList>
            <consortium name="Lawrence Berkeley National Laboratory"/>
            <person name="Hensen N."/>
            <person name="Bonometti L."/>
            <person name="Westerberg I."/>
            <person name="Brannstrom I.O."/>
            <person name="Guillou S."/>
            <person name="Cros-Aarteil S."/>
            <person name="Calhoun S."/>
            <person name="Haridas S."/>
            <person name="Kuo A."/>
            <person name="Mondo S."/>
            <person name="Pangilinan J."/>
            <person name="Riley R."/>
            <person name="Labutti K."/>
            <person name="Andreopoulos B."/>
            <person name="Lipzen A."/>
            <person name="Chen C."/>
            <person name="Yanf M."/>
            <person name="Daum C."/>
            <person name="Ng V."/>
            <person name="Clum A."/>
            <person name="Steindorff A."/>
            <person name="Ohm R."/>
            <person name="Martin F."/>
            <person name="Silar P."/>
            <person name="Natvig D."/>
            <person name="Lalanne C."/>
            <person name="Gautier V."/>
            <person name="Ament-Velasquez S.L."/>
            <person name="Kruys A."/>
            <person name="Hutchinson M.I."/>
            <person name="Powell A.J."/>
            <person name="Barry K."/>
            <person name="Miller A.N."/>
            <person name="Grigoriev I.V."/>
            <person name="Debuchy R."/>
            <person name="Gladieux P."/>
            <person name="Thoren M.H."/>
            <person name="Johannesson H."/>
        </authorList>
    </citation>
    <scope>NUCLEOTIDE SEQUENCE</scope>
    <source>
        <strain evidence="1">SMH2532-1</strain>
    </source>
</reference>
<dbReference type="AlphaFoldDB" id="A0AA39XZB8"/>
<sequence length="592" mass="66164">MNPAVSFRPSLSFCPCLLECDYPELVTCVAEDQANHWASTWVRVLPTRCQKSSIAGSGTSVFLSLDSNEVNSQAAKHPRISRMAQQPQPAAAGIKLPMELLLAIVENLYEPELVSDPDQEPADPDATRSYAALQDLRNVCLASKQLRDIAQPIMYQELALGYGQHHGSDTRGGINFTGRLVALANTLVARPDLAARMLRVFLHPQLVKSAANGDAETILATVRRVERALEIPAQPLDRMPWKLALLLQMLTVFLLPNLEHLAAGPYPALRPWNDDDSPLLFINGTVEMLQGLGYSLDSFKHLRSVEFVNCYRPSFSGEAYTPLDEYLRCRNIEMLTVRGSTELPFSKSSDHTSIAESNLKHLRIVDPKEVLWHRRNVWLFELLNKLESFYFASGPPARPHSILDLMMALKEGCGQSLRHLHLDLRFSDTPLSETSLLSFKIFSALETLAITAQAVRPGNDVPDSALLGHVLPSSLERLTFLPQAADFSMYDALRGLRGDILNGLFPRLKQIRMCWDSDPIGEVAWERSMLRGEFASVGVELEAIEKLDPQWLQRELDVVVVIFSGRAMLDFPAFFSAAFSYKKADGSWGFRY</sequence>
<protein>
    <submittedName>
        <fullName evidence="1">Uncharacterized protein</fullName>
    </submittedName>
</protein>
<gene>
    <name evidence="1" type="ORF">B0T16DRAFT_421026</name>
</gene>
<keyword evidence="2" id="KW-1185">Reference proteome</keyword>
<accession>A0AA39XZB8</accession>
<proteinExistence type="predicted"/>
<evidence type="ECO:0000313" key="1">
    <source>
        <dbReference type="EMBL" id="KAK0642102.1"/>
    </source>
</evidence>
<organism evidence="1 2">
    <name type="scientific">Cercophora newfieldiana</name>
    <dbReference type="NCBI Taxonomy" id="92897"/>
    <lineage>
        <taxon>Eukaryota</taxon>
        <taxon>Fungi</taxon>
        <taxon>Dikarya</taxon>
        <taxon>Ascomycota</taxon>
        <taxon>Pezizomycotina</taxon>
        <taxon>Sordariomycetes</taxon>
        <taxon>Sordariomycetidae</taxon>
        <taxon>Sordariales</taxon>
        <taxon>Lasiosphaeriaceae</taxon>
        <taxon>Cercophora</taxon>
    </lineage>
</organism>